<accession>A0ABD0TEV2</accession>
<organism evidence="4 5">
    <name type="scientific">Loxostege sticticalis</name>
    <name type="common">Beet webworm moth</name>
    <dbReference type="NCBI Taxonomy" id="481309"/>
    <lineage>
        <taxon>Eukaryota</taxon>
        <taxon>Metazoa</taxon>
        <taxon>Ecdysozoa</taxon>
        <taxon>Arthropoda</taxon>
        <taxon>Hexapoda</taxon>
        <taxon>Insecta</taxon>
        <taxon>Pterygota</taxon>
        <taxon>Neoptera</taxon>
        <taxon>Endopterygota</taxon>
        <taxon>Lepidoptera</taxon>
        <taxon>Glossata</taxon>
        <taxon>Ditrysia</taxon>
        <taxon>Pyraloidea</taxon>
        <taxon>Crambidae</taxon>
        <taxon>Pyraustinae</taxon>
        <taxon>Loxostege</taxon>
    </lineage>
</organism>
<comment type="similarity">
    <text evidence="1 3">Belongs to the short-chain dehydrogenases/reductases (SDR) family.</text>
</comment>
<evidence type="ECO:0000313" key="5">
    <source>
        <dbReference type="Proteomes" id="UP001549921"/>
    </source>
</evidence>
<dbReference type="InterPro" id="IPR036291">
    <property type="entry name" value="NAD(P)-bd_dom_sf"/>
</dbReference>
<dbReference type="PRINTS" id="PR00080">
    <property type="entry name" value="SDRFAMILY"/>
</dbReference>
<dbReference type="AlphaFoldDB" id="A0ABD0TEV2"/>
<evidence type="ECO:0000256" key="3">
    <source>
        <dbReference type="RuleBase" id="RU000363"/>
    </source>
</evidence>
<evidence type="ECO:0000256" key="1">
    <source>
        <dbReference type="ARBA" id="ARBA00006484"/>
    </source>
</evidence>
<dbReference type="InterPro" id="IPR002347">
    <property type="entry name" value="SDR_fam"/>
</dbReference>
<dbReference type="Pfam" id="PF00106">
    <property type="entry name" value="adh_short"/>
    <property type="match status" value="1"/>
</dbReference>
<dbReference type="EMBL" id="JBEDNZ010000006">
    <property type="protein sequence ID" value="KAL0841628.1"/>
    <property type="molecule type" value="Genomic_DNA"/>
</dbReference>
<sequence>MAKKLNNNMIVVVTGGAKGIGYAIAEEFLNEGAKTVFLIDMNEKQGSEVATILNSEHGNGKAVFLKGDVTKDLDKIYSEIVNKHGLIDILVNNAGVADEFSIRRTLEINTVATVEWSMKFYENMRKDKGGRGGVILNIASIYGYLVDQHAPFYKTSKYAVMGFTKTLGHAVNYETTGVKVIVICPGVTKTDIVKNVTQNEAFDFHVEKFQDFLDSAPSQEKEDVAKAAVEIVANSQSGLAWSIISGKLEQLP</sequence>
<protein>
    <recommendedName>
        <fullName evidence="6">Alcohol dehydrogenase</fullName>
    </recommendedName>
</protein>
<proteinExistence type="inferred from homology"/>
<reference evidence="4 5" key="1">
    <citation type="submission" date="2024-06" db="EMBL/GenBank/DDBJ databases">
        <title>A chromosome-level genome assembly of beet webworm, Loxostege sticticalis.</title>
        <authorList>
            <person name="Zhang Y."/>
        </authorList>
    </citation>
    <scope>NUCLEOTIDE SEQUENCE [LARGE SCALE GENOMIC DNA]</scope>
    <source>
        <strain evidence="4">AQ028</strain>
        <tissue evidence="4">Male pupae</tissue>
    </source>
</reference>
<dbReference type="Gene3D" id="3.40.50.720">
    <property type="entry name" value="NAD(P)-binding Rossmann-like Domain"/>
    <property type="match status" value="1"/>
</dbReference>
<dbReference type="Proteomes" id="UP001549921">
    <property type="component" value="Unassembled WGS sequence"/>
</dbReference>
<comment type="caution">
    <text evidence="4">The sequence shown here is derived from an EMBL/GenBank/DDBJ whole genome shotgun (WGS) entry which is preliminary data.</text>
</comment>
<evidence type="ECO:0000313" key="4">
    <source>
        <dbReference type="EMBL" id="KAL0841628.1"/>
    </source>
</evidence>
<dbReference type="PANTHER" id="PTHR44229">
    <property type="entry name" value="15-HYDROXYPROSTAGLANDIN DEHYDROGENASE [NAD(+)]"/>
    <property type="match status" value="1"/>
</dbReference>
<evidence type="ECO:0008006" key="6">
    <source>
        <dbReference type="Google" id="ProtNLM"/>
    </source>
</evidence>
<name>A0ABD0TEV2_LOXSC</name>
<gene>
    <name evidence="4" type="ORF">ABMA28_015283</name>
</gene>
<keyword evidence="2" id="KW-0560">Oxidoreductase</keyword>
<dbReference type="PANTHER" id="PTHR44229:SF8">
    <property type="entry name" value="ALCOHOL DEHYDROGENASE-RELATED"/>
    <property type="match status" value="1"/>
</dbReference>
<dbReference type="PRINTS" id="PR00081">
    <property type="entry name" value="GDHRDH"/>
</dbReference>
<evidence type="ECO:0000256" key="2">
    <source>
        <dbReference type="ARBA" id="ARBA00023002"/>
    </source>
</evidence>
<dbReference type="SUPFAM" id="SSF51735">
    <property type="entry name" value="NAD(P)-binding Rossmann-fold domains"/>
    <property type="match status" value="1"/>
</dbReference>
<dbReference type="GO" id="GO:0016491">
    <property type="term" value="F:oxidoreductase activity"/>
    <property type="evidence" value="ECO:0007669"/>
    <property type="project" value="UniProtKB-KW"/>
</dbReference>